<keyword evidence="1" id="KW-0472">Membrane</keyword>
<organism evidence="2 3">
    <name type="scientific">Plutella xylostella</name>
    <name type="common">Diamondback moth</name>
    <name type="synonym">Plutella maculipennis</name>
    <dbReference type="NCBI Taxonomy" id="51655"/>
    <lineage>
        <taxon>Eukaryota</taxon>
        <taxon>Metazoa</taxon>
        <taxon>Ecdysozoa</taxon>
        <taxon>Arthropoda</taxon>
        <taxon>Hexapoda</taxon>
        <taxon>Insecta</taxon>
        <taxon>Pterygota</taxon>
        <taxon>Neoptera</taxon>
        <taxon>Endopterygota</taxon>
        <taxon>Lepidoptera</taxon>
        <taxon>Glossata</taxon>
        <taxon>Ditrysia</taxon>
        <taxon>Yponomeutoidea</taxon>
        <taxon>Plutellidae</taxon>
        <taxon>Plutella</taxon>
    </lineage>
</organism>
<evidence type="ECO:0000313" key="3">
    <source>
        <dbReference type="Proteomes" id="UP000653454"/>
    </source>
</evidence>
<gene>
    <name evidence="2" type="ORF">PLXY2_LOCUS13180</name>
</gene>
<dbReference type="EMBL" id="CAJHNJ030000089">
    <property type="protein sequence ID" value="CAG9134919.1"/>
    <property type="molecule type" value="Genomic_DNA"/>
</dbReference>
<evidence type="ECO:0000313" key="2">
    <source>
        <dbReference type="EMBL" id="CAG9134919.1"/>
    </source>
</evidence>
<proteinExistence type="predicted"/>
<dbReference type="AlphaFoldDB" id="A0A8S4G3U6"/>
<keyword evidence="1" id="KW-0812">Transmembrane</keyword>
<accession>A0A8S4G3U6</accession>
<comment type="caution">
    <text evidence="2">The sequence shown here is derived from an EMBL/GenBank/DDBJ whole genome shotgun (WGS) entry which is preliminary data.</text>
</comment>
<sequence length="77" mass="7935">MKAGGASTCTLARSRQPDTNMNFFYIFTVAALGLVALLGNTNADGVGDTVVQSKKTTDGLLTGNQVTGITALGNQKQ</sequence>
<name>A0A8S4G3U6_PLUXY</name>
<keyword evidence="1" id="KW-1133">Transmembrane helix</keyword>
<feature type="transmembrane region" description="Helical" evidence="1">
    <location>
        <begin position="21"/>
        <end position="39"/>
    </location>
</feature>
<evidence type="ECO:0000256" key="1">
    <source>
        <dbReference type="SAM" id="Phobius"/>
    </source>
</evidence>
<dbReference type="Proteomes" id="UP000653454">
    <property type="component" value="Unassembled WGS sequence"/>
</dbReference>
<protein>
    <submittedName>
        <fullName evidence="2">(diamondback moth) hypothetical protein</fullName>
    </submittedName>
</protein>
<reference evidence="2" key="1">
    <citation type="submission" date="2020-11" db="EMBL/GenBank/DDBJ databases">
        <authorList>
            <person name="Whiteford S."/>
        </authorList>
    </citation>
    <scope>NUCLEOTIDE SEQUENCE</scope>
</reference>
<keyword evidence="3" id="KW-1185">Reference proteome</keyword>